<evidence type="ECO:0000313" key="2">
    <source>
        <dbReference type="EMBL" id="MDQ0174166.1"/>
    </source>
</evidence>
<dbReference type="RefSeq" id="WP_307221753.1">
    <property type="nucleotide sequence ID" value="NZ_JAUSTI010000035.1"/>
</dbReference>
<protein>
    <submittedName>
        <fullName evidence="2">Uncharacterized protein CbrC (UPF0167 family)</fullName>
    </submittedName>
</protein>
<gene>
    <name evidence="2" type="ORF">J2T19_005698</name>
</gene>
<sequence length="198" mass="22912">MTLEQTPFFRFQPHAYTNGIFEVNHEKKNCSVCKNTSDYMYYGPFYSIEDLNGICPVCIHNGKASKNFNGSFQGGIEYRGSSLSVSYDESTNKFLYFLGYDEVSLLEEPAIEELLFRTPGYVSWQESYWLTENNFPLAFVKYLSIEEIEDKLLSLSEALNELNENYGFNRDSISEDVGLYLFESLSKKGKYRIHLDNT</sequence>
<dbReference type="Pfam" id="PF03691">
    <property type="entry name" value="UPF0167"/>
    <property type="match status" value="1"/>
</dbReference>
<evidence type="ECO:0000313" key="3">
    <source>
        <dbReference type="Proteomes" id="UP001233836"/>
    </source>
</evidence>
<organism evidence="2 3">
    <name type="scientific">Paenibacillus tundrae</name>
    <dbReference type="NCBI Taxonomy" id="528187"/>
    <lineage>
        <taxon>Bacteria</taxon>
        <taxon>Bacillati</taxon>
        <taxon>Bacillota</taxon>
        <taxon>Bacilli</taxon>
        <taxon>Bacillales</taxon>
        <taxon>Paenibacillaceae</taxon>
        <taxon>Paenibacillus</taxon>
    </lineage>
</organism>
<name>A0ABT9WLU2_9BACL</name>
<evidence type="ECO:0000256" key="1">
    <source>
        <dbReference type="ARBA" id="ARBA00008525"/>
    </source>
</evidence>
<dbReference type="Proteomes" id="UP001233836">
    <property type="component" value="Unassembled WGS sequence"/>
</dbReference>
<comment type="caution">
    <text evidence="2">The sequence shown here is derived from an EMBL/GenBank/DDBJ whole genome shotgun (WGS) entry which is preliminary data.</text>
</comment>
<keyword evidence="3" id="KW-1185">Reference proteome</keyword>
<accession>A0ABT9WLU2</accession>
<dbReference type="EMBL" id="JAUSTI010000035">
    <property type="protein sequence ID" value="MDQ0174166.1"/>
    <property type="molecule type" value="Genomic_DNA"/>
</dbReference>
<proteinExistence type="inferred from homology"/>
<dbReference type="InterPro" id="IPR005363">
    <property type="entry name" value="UPF0167"/>
</dbReference>
<reference evidence="2 3" key="1">
    <citation type="submission" date="2023-07" db="EMBL/GenBank/DDBJ databases">
        <title>Sorghum-associated microbial communities from plants grown in Nebraska, USA.</title>
        <authorList>
            <person name="Schachtman D."/>
        </authorList>
    </citation>
    <scope>NUCLEOTIDE SEQUENCE [LARGE SCALE GENOMIC DNA]</scope>
    <source>
        <strain evidence="2 3">DS1314</strain>
    </source>
</reference>
<comment type="similarity">
    <text evidence="1">Belongs to the UPF0167 family.</text>
</comment>